<dbReference type="RefSeq" id="WP_263530647.1">
    <property type="nucleotide sequence ID" value="NZ_JAOVZB010000004.1"/>
</dbReference>
<dbReference type="Gene3D" id="3.40.50.300">
    <property type="entry name" value="P-loop containing nucleotide triphosphate hydrolases"/>
    <property type="match status" value="1"/>
</dbReference>
<gene>
    <name evidence="2" type="ORF">OFY17_10300</name>
</gene>
<evidence type="ECO:0000313" key="2">
    <source>
        <dbReference type="EMBL" id="MCV2403270.1"/>
    </source>
</evidence>
<comment type="caution">
    <text evidence="2">The sequence shown here is derived from an EMBL/GenBank/DDBJ whole genome shotgun (WGS) entry which is preliminary data.</text>
</comment>
<dbReference type="Proteomes" id="UP001209713">
    <property type="component" value="Unassembled WGS sequence"/>
</dbReference>
<dbReference type="Pfam" id="PF01656">
    <property type="entry name" value="CbiA"/>
    <property type="match status" value="1"/>
</dbReference>
<dbReference type="CDD" id="cd01983">
    <property type="entry name" value="SIMIBI"/>
    <property type="match status" value="1"/>
</dbReference>
<evidence type="ECO:0000313" key="3">
    <source>
        <dbReference type="Proteomes" id="UP001209713"/>
    </source>
</evidence>
<protein>
    <recommendedName>
        <fullName evidence="1">CobQ/CobB/MinD/ParA nucleotide binding domain-containing protein</fullName>
    </recommendedName>
</protein>
<name>A0ABT2YTS6_9GAMM</name>
<keyword evidence="3" id="KW-1185">Reference proteome</keyword>
<organism evidence="2 3">
    <name type="scientific">Marinomonas sargassi</name>
    <dbReference type="NCBI Taxonomy" id="2984494"/>
    <lineage>
        <taxon>Bacteria</taxon>
        <taxon>Pseudomonadati</taxon>
        <taxon>Pseudomonadota</taxon>
        <taxon>Gammaproteobacteria</taxon>
        <taxon>Oceanospirillales</taxon>
        <taxon>Oceanospirillaceae</taxon>
        <taxon>Marinomonas</taxon>
    </lineage>
</organism>
<feature type="domain" description="CobQ/CobB/MinD/ParA nucleotide binding" evidence="1">
    <location>
        <begin position="5"/>
        <end position="154"/>
    </location>
</feature>
<sequence>MKITMIGKSGSGKTVFMETLCDLLKKGYKSYYIDVDDDSRYSNKLSGKSISDRNFEWPDGTEESEYWEFSLKKGEKEISNFKWVDYRGGVIDDLFDVNTNMEQNDELLLFEAHLNTSSTLIIFIDCEQLVFSSSKREAENRVKLDKILRLLKIYSENEPNSKLSVLTILTKTDSPSVIKKIGDEDYFDRLNDEIDSRLSELFNFHMFQKNKWSLGIVSVGCVGEENLETEIEVPKDFRSEIKSKTKITYYPEPYNVAESIFYCLYKNSRKLSLSKEEIIELRENEIKKQLEKTDWLSKIKIIAHQKKHPLNIVNDLNEEILMLRKEIKNTEPHLQELKNIFSEAVREI</sequence>
<proteinExistence type="predicted"/>
<dbReference type="SUPFAM" id="SSF52540">
    <property type="entry name" value="P-loop containing nucleoside triphosphate hydrolases"/>
    <property type="match status" value="1"/>
</dbReference>
<dbReference type="EMBL" id="JAOVZB010000004">
    <property type="protein sequence ID" value="MCV2403270.1"/>
    <property type="molecule type" value="Genomic_DNA"/>
</dbReference>
<dbReference type="InterPro" id="IPR027417">
    <property type="entry name" value="P-loop_NTPase"/>
</dbReference>
<reference evidence="2 3" key="1">
    <citation type="submission" date="2022-10" db="EMBL/GenBank/DDBJ databases">
        <title>Marinomonas transparenta sp. nov. and Marinomonas sargassi sp. nov., isolated from marine alga (Sargassum natans (L.) Gaillon).</title>
        <authorList>
            <person name="Wang Y."/>
        </authorList>
    </citation>
    <scope>NUCLEOTIDE SEQUENCE [LARGE SCALE GENOMIC DNA]</scope>
    <source>
        <strain evidence="2 3">C2222</strain>
    </source>
</reference>
<dbReference type="InterPro" id="IPR002586">
    <property type="entry name" value="CobQ/CobB/MinD/ParA_Nub-bd_dom"/>
</dbReference>
<evidence type="ECO:0000259" key="1">
    <source>
        <dbReference type="Pfam" id="PF01656"/>
    </source>
</evidence>
<accession>A0ABT2YTS6</accession>